<evidence type="ECO:0000256" key="2">
    <source>
        <dbReference type="SAM" id="SignalP"/>
    </source>
</evidence>
<organism evidence="3 4">
    <name type="scientific">Pseudolycoriella hygida</name>
    <dbReference type="NCBI Taxonomy" id="35572"/>
    <lineage>
        <taxon>Eukaryota</taxon>
        <taxon>Metazoa</taxon>
        <taxon>Ecdysozoa</taxon>
        <taxon>Arthropoda</taxon>
        <taxon>Hexapoda</taxon>
        <taxon>Insecta</taxon>
        <taxon>Pterygota</taxon>
        <taxon>Neoptera</taxon>
        <taxon>Endopterygota</taxon>
        <taxon>Diptera</taxon>
        <taxon>Nematocera</taxon>
        <taxon>Sciaroidea</taxon>
        <taxon>Sciaridae</taxon>
        <taxon>Pseudolycoriella</taxon>
    </lineage>
</organism>
<keyword evidence="4" id="KW-1185">Reference proteome</keyword>
<evidence type="ECO:0000313" key="3">
    <source>
        <dbReference type="EMBL" id="KAJ6644478.1"/>
    </source>
</evidence>
<feature type="compositionally biased region" description="Basic residues" evidence="1">
    <location>
        <begin position="328"/>
        <end position="340"/>
    </location>
</feature>
<sequence>MRLWAIFVILYLVDYSRGHDPQNNNDDITQQERNEFKEMQSGDIQLEILRGDIFKASEINVQNYRTYNPNDADLDNNVDWSGQYFAFDQKTAEEYGKQYTIKDDPQSGELTSGETSNGETTDGENADDVIAGNVPILFNFSKLKVRDGRRILVLRIKNRDFASGGFSDSVKDAKLKEYFRKHGLGDVRHQVAYSQEQNPGQQQRFVEKFIELAREIQELFREESSKLMPTLDRLNLGLICPHDDEGGDELILHKSNLSKLQVTERAIKYAPRSPDDNLVTVADFGRVPTRITSRVLASEIAWRLKIKNKKKVKRCRNRAAGGNSNCRKNSRNRDKKNRKD</sequence>
<dbReference type="Proteomes" id="UP001151699">
    <property type="component" value="Chromosome B"/>
</dbReference>
<feature type="chain" id="PRO_5040369152" evidence="2">
    <location>
        <begin position="19"/>
        <end position="340"/>
    </location>
</feature>
<reference evidence="3" key="1">
    <citation type="submission" date="2022-07" db="EMBL/GenBank/DDBJ databases">
        <authorList>
            <person name="Trinca V."/>
            <person name="Uliana J.V.C."/>
            <person name="Torres T.T."/>
            <person name="Ward R.J."/>
            <person name="Monesi N."/>
        </authorList>
    </citation>
    <scope>NUCLEOTIDE SEQUENCE</scope>
    <source>
        <strain evidence="3">HSMRA1968</strain>
        <tissue evidence="3">Whole embryos</tissue>
    </source>
</reference>
<gene>
    <name evidence="3" type="ORF">Bhyg_09447</name>
</gene>
<feature type="region of interest" description="Disordered" evidence="1">
    <location>
        <begin position="313"/>
        <end position="340"/>
    </location>
</feature>
<feature type="region of interest" description="Disordered" evidence="1">
    <location>
        <begin position="100"/>
        <end position="127"/>
    </location>
</feature>
<proteinExistence type="predicted"/>
<dbReference type="EMBL" id="WJQU01000002">
    <property type="protein sequence ID" value="KAJ6644478.1"/>
    <property type="molecule type" value="Genomic_DNA"/>
</dbReference>
<feature type="compositionally biased region" description="Polar residues" evidence="1">
    <location>
        <begin position="108"/>
        <end position="120"/>
    </location>
</feature>
<name>A0A9Q0N6K8_9DIPT</name>
<evidence type="ECO:0000313" key="4">
    <source>
        <dbReference type="Proteomes" id="UP001151699"/>
    </source>
</evidence>
<dbReference type="AlphaFoldDB" id="A0A9Q0N6K8"/>
<keyword evidence="2" id="KW-0732">Signal</keyword>
<feature type="signal peptide" evidence="2">
    <location>
        <begin position="1"/>
        <end position="18"/>
    </location>
</feature>
<protein>
    <submittedName>
        <fullName evidence="3">Uncharacterized protein</fullName>
    </submittedName>
</protein>
<accession>A0A9Q0N6K8</accession>
<evidence type="ECO:0000256" key="1">
    <source>
        <dbReference type="SAM" id="MobiDB-lite"/>
    </source>
</evidence>
<comment type="caution">
    <text evidence="3">The sequence shown here is derived from an EMBL/GenBank/DDBJ whole genome shotgun (WGS) entry which is preliminary data.</text>
</comment>